<evidence type="ECO:0000256" key="3">
    <source>
        <dbReference type="ARBA" id="ARBA00022630"/>
    </source>
</evidence>
<dbReference type="Pfam" id="PF02771">
    <property type="entry name" value="Acyl-CoA_dh_N"/>
    <property type="match status" value="1"/>
</dbReference>
<dbReference type="GO" id="GO:0003995">
    <property type="term" value="F:acyl-CoA dehydrogenase activity"/>
    <property type="evidence" value="ECO:0007669"/>
    <property type="project" value="TreeGrafter"/>
</dbReference>
<evidence type="ECO:0000256" key="4">
    <source>
        <dbReference type="ARBA" id="ARBA00022827"/>
    </source>
</evidence>
<dbReference type="Pfam" id="PF00441">
    <property type="entry name" value="Acyl-CoA_dh_1"/>
    <property type="match status" value="1"/>
</dbReference>
<dbReference type="AlphaFoldDB" id="A0A7X3CRD4"/>
<evidence type="ECO:0000313" key="11">
    <source>
        <dbReference type="Proteomes" id="UP000447876"/>
    </source>
</evidence>
<dbReference type="InterPro" id="IPR009075">
    <property type="entry name" value="AcylCo_DH/oxidase_C"/>
</dbReference>
<feature type="domain" description="Acyl-CoA dehydrogenase/oxidase N-terminal" evidence="9">
    <location>
        <begin position="12"/>
        <end position="125"/>
    </location>
</feature>
<protein>
    <submittedName>
        <fullName evidence="10">Acyl-CoA dehydrogenase</fullName>
    </submittedName>
</protein>
<evidence type="ECO:0000256" key="6">
    <source>
        <dbReference type="RuleBase" id="RU362125"/>
    </source>
</evidence>
<dbReference type="InterPro" id="IPR013786">
    <property type="entry name" value="AcylCoA_DH/ox_N"/>
</dbReference>
<accession>A0A7X3CRD4</accession>
<comment type="similarity">
    <text evidence="2 6">Belongs to the acyl-CoA dehydrogenase family.</text>
</comment>
<evidence type="ECO:0000259" key="9">
    <source>
        <dbReference type="Pfam" id="PF02771"/>
    </source>
</evidence>
<dbReference type="Gene3D" id="1.10.540.10">
    <property type="entry name" value="Acyl-CoA dehydrogenase/oxidase, N-terminal domain"/>
    <property type="match status" value="1"/>
</dbReference>
<dbReference type="Proteomes" id="UP000447876">
    <property type="component" value="Unassembled WGS sequence"/>
</dbReference>
<dbReference type="InterPro" id="IPR037069">
    <property type="entry name" value="AcylCoA_DH/ox_N_sf"/>
</dbReference>
<feature type="domain" description="Acyl-CoA oxidase/dehydrogenase middle" evidence="8">
    <location>
        <begin position="129"/>
        <end position="223"/>
    </location>
</feature>
<evidence type="ECO:0000256" key="1">
    <source>
        <dbReference type="ARBA" id="ARBA00001974"/>
    </source>
</evidence>
<organism evidence="10 11">
    <name type="scientific">Paenibacillus woosongensis</name>
    <dbReference type="NCBI Taxonomy" id="307580"/>
    <lineage>
        <taxon>Bacteria</taxon>
        <taxon>Bacillati</taxon>
        <taxon>Bacillota</taxon>
        <taxon>Bacilli</taxon>
        <taxon>Bacillales</taxon>
        <taxon>Paenibacillaceae</taxon>
        <taxon>Paenibacillus</taxon>
    </lineage>
</organism>
<dbReference type="SUPFAM" id="SSF56645">
    <property type="entry name" value="Acyl-CoA dehydrogenase NM domain-like"/>
    <property type="match status" value="1"/>
</dbReference>
<dbReference type="InterPro" id="IPR046373">
    <property type="entry name" value="Acyl-CoA_Oxase/DH_mid-dom_sf"/>
</dbReference>
<dbReference type="GO" id="GO:0033539">
    <property type="term" value="P:fatty acid beta-oxidation using acyl-CoA dehydrogenase"/>
    <property type="evidence" value="ECO:0007669"/>
    <property type="project" value="TreeGrafter"/>
</dbReference>
<dbReference type="PANTHER" id="PTHR48083:SF6">
    <property type="entry name" value="ACYL-COA DEHYDROGENASE 6"/>
    <property type="match status" value="1"/>
</dbReference>
<proteinExistence type="inferred from homology"/>
<evidence type="ECO:0000313" key="10">
    <source>
        <dbReference type="EMBL" id="MUG48102.1"/>
    </source>
</evidence>
<dbReference type="InterPro" id="IPR006091">
    <property type="entry name" value="Acyl-CoA_Oxase/DH_mid-dom"/>
</dbReference>
<dbReference type="PANTHER" id="PTHR48083">
    <property type="entry name" value="MEDIUM-CHAIN SPECIFIC ACYL-COA DEHYDROGENASE, MITOCHONDRIAL-RELATED"/>
    <property type="match status" value="1"/>
</dbReference>
<comment type="cofactor">
    <cofactor evidence="1 6">
        <name>FAD</name>
        <dbReference type="ChEBI" id="CHEBI:57692"/>
    </cofactor>
</comment>
<dbReference type="EMBL" id="WNZW01000020">
    <property type="protein sequence ID" value="MUG48102.1"/>
    <property type="molecule type" value="Genomic_DNA"/>
</dbReference>
<name>A0A7X3CRD4_9BACL</name>
<keyword evidence="4 6" id="KW-0274">FAD</keyword>
<dbReference type="InterPro" id="IPR036250">
    <property type="entry name" value="AcylCo_DH-like_C"/>
</dbReference>
<dbReference type="OrthoDB" id="9802447at2"/>
<evidence type="ECO:0000259" key="7">
    <source>
        <dbReference type="Pfam" id="PF00441"/>
    </source>
</evidence>
<evidence type="ECO:0000256" key="5">
    <source>
        <dbReference type="ARBA" id="ARBA00023002"/>
    </source>
</evidence>
<dbReference type="Pfam" id="PF02770">
    <property type="entry name" value="Acyl-CoA_dh_M"/>
    <property type="match status" value="1"/>
</dbReference>
<dbReference type="GO" id="GO:0050660">
    <property type="term" value="F:flavin adenine dinucleotide binding"/>
    <property type="evidence" value="ECO:0007669"/>
    <property type="project" value="InterPro"/>
</dbReference>
<sequence>MDTMSINPFTLEHDAYRNGLRHFIDQEIRPHLSEWRAAGHPPPIKQILRQLGEAGYLSATFTEQYGGAALDYWYNVILHEELARLPNGAIGMSVASHLDIATSLVAKYARKELAADWVPSAIQGESLLALALTEENAGSDLSNVQTTAVQEGDGYILQGRKTFISNGVSADAYCVLAQTANKQGDPVPTLFFVPKSSPGVAVVRNLPTLGNRGDIAEIEFDRVKIAPQQVIGGLGFGLFIQMKQFFQERTIIAIRMAAMARYHVDLTIEHSKKRRTFGKPLSSNQHVQFTLAQLITEIESVKQFSYGCIRKMSTPNENMADAAMAKYAGGKLVRKVADQCLQLFGGEGYLDDHPISLFFRDARALSLAGGTDEMMLNMIAKVEC</sequence>
<reference evidence="10 11" key="1">
    <citation type="submission" date="2019-11" db="EMBL/GenBank/DDBJ databases">
        <title>Draft genome sequences of five Paenibacillus species of dairy origin.</title>
        <authorList>
            <person name="Olajide A.M."/>
            <person name="Chen S."/>
            <person name="Lapointe G."/>
        </authorList>
    </citation>
    <scope>NUCLEOTIDE SEQUENCE [LARGE SCALE GENOMIC DNA]</scope>
    <source>
        <strain evidence="10 11">12CR55</strain>
    </source>
</reference>
<dbReference type="InterPro" id="IPR009100">
    <property type="entry name" value="AcylCoA_DH/oxidase_NM_dom_sf"/>
</dbReference>
<evidence type="ECO:0000259" key="8">
    <source>
        <dbReference type="Pfam" id="PF02770"/>
    </source>
</evidence>
<gene>
    <name evidence="10" type="ORF">GNP95_24470</name>
</gene>
<feature type="domain" description="Acyl-CoA dehydrogenase/oxidase C-terminal" evidence="7">
    <location>
        <begin position="237"/>
        <end position="381"/>
    </location>
</feature>
<evidence type="ECO:0000256" key="2">
    <source>
        <dbReference type="ARBA" id="ARBA00009347"/>
    </source>
</evidence>
<comment type="caution">
    <text evidence="10">The sequence shown here is derived from an EMBL/GenBank/DDBJ whole genome shotgun (WGS) entry which is preliminary data.</text>
</comment>
<keyword evidence="5 6" id="KW-0560">Oxidoreductase</keyword>
<dbReference type="Gene3D" id="2.40.110.10">
    <property type="entry name" value="Butyryl-CoA Dehydrogenase, subunit A, domain 2"/>
    <property type="match status" value="1"/>
</dbReference>
<keyword evidence="3 6" id="KW-0285">Flavoprotein</keyword>
<dbReference type="InterPro" id="IPR050741">
    <property type="entry name" value="Acyl-CoA_dehydrogenase"/>
</dbReference>
<dbReference type="GO" id="GO:0005737">
    <property type="term" value="C:cytoplasm"/>
    <property type="evidence" value="ECO:0007669"/>
    <property type="project" value="TreeGrafter"/>
</dbReference>
<dbReference type="Gene3D" id="1.20.140.10">
    <property type="entry name" value="Butyryl-CoA Dehydrogenase, subunit A, domain 3"/>
    <property type="match status" value="1"/>
</dbReference>
<dbReference type="SUPFAM" id="SSF47203">
    <property type="entry name" value="Acyl-CoA dehydrogenase C-terminal domain-like"/>
    <property type="match status" value="1"/>
</dbReference>